<proteinExistence type="predicted"/>
<dbReference type="EMBL" id="JASBWS010000004">
    <property type="protein sequence ID" value="KAJ9116176.1"/>
    <property type="molecule type" value="Genomic_DNA"/>
</dbReference>
<evidence type="ECO:0000313" key="2">
    <source>
        <dbReference type="Proteomes" id="UP001230649"/>
    </source>
</evidence>
<sequence length="450" mass="49888">MFEMPVEIKSRPGQAVLKSQPMVRKRSKSSPTYPVSAILYDELFRESEEDCKRYNEAVYNSVPATRTPSPMEPAPVSLRIFNNPLFLRGIQYDSPPREEPTPRPDSPEPVWGSVSTPVGKPKRAKLPARAADSEDATVPAPLAPYPPSQQPPNTFGFHPNGNSQLSAAVHNAVMRNPEFVPAPPVQPLGHPAMVQQEAYAPAMQQCGLLPVMPPFVPSPMQPMGHPSMQPTSYYPMQPMGHPSMQPTSYYPMQPMGHHQPMQPVGHPPFVQQYGPIHAMRQPAPAPAPQMPPSGLAPLMGNVGPTGPMQQFLSAPMMPPYGSPQMIQQHGHNLVMPQCAPPMMPHVSLPRAMPPSQHPTQFLASDGHLTEVGDRVRRQGKDGAYIHARSQETRLEREYPNGPERYKDYKNIMIGTRKYFDKDLLEKGLVKLPTKTLPEKRKLNVSTPARQ</sequence>
<gene>
    <name evidence="1" type="ORF">QFC20_000856</name>
</gene>
<evidence type="ECO:0000313" key="1">
    <source>
        <dbReference type="EMBL" id="KAJ9116176.1"/>
    </source>
</evidence>
<organism evidence="1 2">
    <name type="scientific">Naganishia adeliensis</name>
    <dbReference type="NCBI Taxonomy" id="92952"/>
    <lineage>
        <taxon>Eukaryota</taxon>
        <taxon>Fungi</taxon>
        <taxon>Dikarya</taxon>
        <taxon>Basidiomycota</taxon>
        <taxon>Agaricomycotina</taxon>
        <taxon>Tremellomycetes</taxon>
        <taxon>Filobasidiales</taxon>
        <taxon>Filobasidiaceae</taxon>
        <taxon>Naganishia</taxon>
    </lineage>
</organism>
<reference evidence="1" key="1">
    <citation type="submission" date="2023-04" db="EMBL/GenBank/DDBJ databases">
        <title>Draft Genome sequencing of Naganishia species isolated from polar environments using Oxford Nanopore Technology.</title>
        <authorList>
            <person name="Leo P."/>
            <person name="Venkateswaran K."/>
        </authorList>
    </citation>
    <scope>NUCLEOTIDE SEQUENCE</scope>
    <source>
        <strain evidence="1">MNA-CCFEE 5262</strain>
    </source>
</reference>
<comment type="caution">
    <text evidence="1">The sequence shown here is derived from an EMBL/GenBank/DDBJ whole genome shotgun (WGS) entry which is preliminary data.</text>
</comment>
<accession>A0ACC2WYF5</accession>
<protein>
    <submittedName>
        <fullName evidence="1">Uncharacterized protein</fullName>
    </submittedName>
</protein>
<keyword evidence="2" id="KW-1185">Reference proteome</keyword>
<name>A0ACC2WYF5_9TREE</name>
<dbReference type="Proteomes" id="UP001230649">
    <property type="component" value="Unassembled WGS sequence"/>
</dbReference>